<sequence length="553" mass="61962">MDPIDHPVSRYALDVIEGREIAGTLVRLACERHLMDLETGRDRGLWFDCKLASRVLNFARLIKHTTGPAAGRPLELTPWQVFRHGSVFGWKQEDGLRRFRTTYHQVAKKNGKTTDTAVPMLFTQLFDGEAAPQGFCTATTRDQAGLLFRELRRMIKAAPALSAFMDTDNKHLISTAITNGTIRTLSRDGNSADGINPSFVARDEVHRWTDRELAEVVVNSMIARAQPIDWAITTAGADMASICGELREYSATVLRGDVEDDSFFAYVAEPPGDCDVGDPVAWKMANPNLGIAFSEERFAELYREATVISGKMPNFRRLHMNLWTEGAQSWIEREIWDRGAEPFAPEALYGRPAWVGLDLSKTTDLTSICIAIPKDGQVYLVSYSFLPSGPKGFIARAQSEKREYVAWRDQGWLEVHGGGVIDEDRVIERLEWIRARFDLRELSYDRWGMKYVAKELVKRRFPLVEHGQGYASMSSPMKRFERAVAQGRLRHGGNPVLAWAVGNVHRDEDAAENIKPNKARSKGRIDPAVAAIMALGRAEAEAGKRKARDVATV</sequence>
<evidence type="ECO:0000259" key="2">
    <source>
        <dbReference type="Pfam" id="PF20441"/>
    </source>
</evidence>
<dbReference type="KEGG" id="rsu:NHU_04353"/>
<feature type="domain" description="Terminase large subunit-like ATPase" evidence="1">
    <location>
        <begin position="78"/>
        <end position="250"/>
    </location>
</feature>
<dbReference type="InterPro" id="IPR046461">
    <property type="entry name" value="TerL_ATPase"/>
</dbReference>
<dbReference type="PANTHER" id="PTHR41287:SF1">
    <property type="entry name" value="PROTEIN YMFN"/>
    <property type="match status" value="1"/>
</dbReference>
<dbReference type="EMBL" id="AP014800">
    <property type="protein sequence ID" value="BAQ71466.1"/>
    <property type="molecule type" value="Genomic_DNA"/>
</dbReference>
<dbReference type="PANTHER" id="PTHR41287">
    <property type="match status" value="1"/>
</dbReference>
<gene>
    <name evidence="3" type="ORF">NHU_04353</name>
</gene>
<dbReference type="Proteomes" id="UP000064912">
    <property type="component" value="Chromosome"/>
</dbReference>
<dbReference type="InterPro" id="IPR046462">
    <property type="entry name" value="TerL_nuclease"/>
</dbReference>
<dbReference type="GO" id="GO:0004519">
    <property type="term" value="F:endonuclease activity"/>
    <property type="evidence" value="ECO:0007669"/>
    <property type="project" value="InterPro"/>
</dbReference>
<dbReference type="Pfam" id="PF20441">
    <property type="entry name" value="TerL_nuclease"/>
    <property type="match status" value="1"/>
</dbReference>
<protein>
    <submittedName>
        <fullName evidence="3">Phage terminase large subunit</fullName>
    </submittedName>
</protein>
<dbReference type="PATRIC" id="fig|35806.4.peg.4455"/>
<dbReference type="InterPro" id="IPR005021">
    <property type="entry name" value="Terminase_largesu-like"/>
</dbReference>
<accession>A0A0D6B8T5</accession>
<reference evidence="3 4" key="1">
    <citation type="submission" date="2015-02" db="EMBL/GenBank/DDBJ databases">
        <title>Genome sequene of Rhodovulum sulfidophilum DSM 2351.</title>
        <authorList>
            <person name="Nagao N."/>
        </authorList>
    </citation>
    <scope>NUCLEOTIDE SEQUENCE [LARGE SCALE GENOMIC DNA]</scope>
    <source>
        <strain evidence="3 4">DSM 2351</strain>
    </source>
</reference>
<feature type="domain" description="Terminase large subunit-like endonuclease" evidence="2">
    <location>
        <begin position="258"/>
        <end position="540"/>
    </location>
</feature>
<evidence type="ECO:0000313" key="4">
    <source>
        <dbReference type="Proteomes" id="UP000064912"/>
    </source>
</evidence>
<proteinExistence type="predicted"/>
<dbReference type="Pfam" id="PF03354">
    <property type="entry name" value="TerL_ATPase"/>
    <property type="match status" value="1"/>
</dbReference>
<evidence type="ECO:0000313" key="3">
    <source>
        <dbReference type="EMBL" id="BAQ71466.1"/>
    </source>
</evidence>
<organism evidence="3 4">
    <name type="scientific">Rhodovulum sulfidophilum</name>
    <name type="common">Rhodobacter sulfidophilus</name>
    <dbReference type="NCBI Taxonomy" id="35806"/>
    <lineage>
        <taxon>Bacteria</taxon>
        <taxon>Pseudomonadati</taxon>
        <taxon>Pseudomonadota</taxon>
        <taxon>Alphaproteobacteria</taxon>
        <taxon>Rhodobacterales</taxon>
        <taxon>Paracoccaceae</taxon>
        <taxon>Rhodovulum</taxon>
    </lineage>
</organism>
<name>A0A0D6B8T5_RHOSU</name>
<evidence type="ECO:0000259" key="1">
    <source>
        <dbReference type="Pfam" id="PF03354"/>
    </source>
</evidence>
<dbReference type="Gene3D" id="3.40.50.300">
    <property type="entry name" value="P-loop containing nucleotide triphosphate hydrolases"/>
    <property type="match status" value="1"/>
</dbReference>
<dbReference type="AlphaFoldDB" id="A0A0D6B8T5"/>
<dbReference type="InterPro" id="IPR027417">
    <property type="entry name" value="P-loop_NTPase"/>
</dbReference>